<dbReference type="Pfam" id="PF01041">
    <property type="entry name" value="DegT_DnrJ_EryC1"/>
    <property type="match status" value="1"/>
</dbReference>
<dbReference type="PANTHER" id="PTHR30244">
    <property type="entry name" value="TRANSAMINASE"/>
    <property type="match status" value="1"/>
</dbReference>
<dbReference type="EMBL" id="LAZR01021841">
    <property type="protein sequence ID" value="KKL83934.1"/>
    <property type="molecule type" value="Genomic_DNA"/>
</dbReference>
<dbReference type="Gene3D" id="3.90.1150.10">
    <property type="entry name" value="Aspartate Aminotransferase, domain 1"/>
    <property type="match status" value="1"/>
</dbReference>
<dbReference type="GO" id="GO:0000271">
    <property type="term" value="P:polysaccharide biosynthetic process"/>
    <property type="evidence" value="ECO:0007669"/>
    <property type="project" value="TreeGrafter"/>
</dbReference>
<dbReference type="InterPro" id="IPR000653">
    <property type="entry name" value="DegT/StrS_aminotransferase"/>
</dbReference>
<dbReference type="PANTHER" id="PTHR30244:SF34">
    <property type="entry name" value="DTDP-4-AMINO-4,6-DIDEOXYGALACTOSE TRANSAMINASE"/>
    <property type="match status" value="1"/>
</dbReference>
<dbReference type="InterPro" id="IPR015421">
    <property type="entry name" value="PyrdxlP-dep_Trfase_major"/>
</dbReference>
<dbReference type="Gene3D" id="3.40.640.10">
    <property type="entry name" value="Type I PLP-dependent aspartate aminotransferase-like (Major domain)"/>
    <property type="match status" value="1"/>
</dbReference>
<organism evidence="1">
    <name type="scientific">marine sediment metagenome</name>
    <dbReference type="NCBI Taxonomy" id="412755"/>
    <lineage>
        <taxon>unclassified sequences</taxon>
        <taxon>metagenomes</taxon>
        <taxon>ecological metagenomes</taxon>
    </lineage>
</organism>
<dbReference type="AlphaFoldDB" id="A0A0F9FC50"/>
<dbReference type="GO" id="GO:0030170">
    <property type="term" value="F:pyridoxal phosphate binding"/>
    <property type="evidence" value="ECO:0007669"/>
    <property type="project" value="TreeGrafter"/>
</dbReference>
<evidence type="ECO:0008006" key="2">
    <source>
        <dbReference type="Google" id="ProtNLM"/>
    </source>
</evidence>
<name>A0A0F9FC50_9ZZZZ</name>
<dbReference type="InterPro" id="IPR015422">
    <property type="entry name" value="PyrdxlP-dep_Trfase_small"/>
</dbReference>
<feature type="non-terminal residue" evidence="1">
    <location>
        <position position="1"/>
    </location>
</feature>
<sequence>HANGASYKGRSIGTLGDIGCFSFGQSKNMTTGEGGMFVTNNPDFFHAAERLRRYVAVGKKHIHKPIRFGQFCQPKEYKDWHAQGSYTSSYSDSILLGHNYRMSEITAAIGRVQLRKLQSNNAKRRKVSELLDFTLSQIPGIEIQKIYDGYSHVHHLYTFFIERSLCSNLRDRLIHWLQNKENIEITLRYFPIHLLPEFRANGHKHGECPVAEETYFNRQIQLPIYPSQTQVEIKYLSEAIKRGLLNLISN</sequence>
<protein>
    <recommendedName>
        <fullName evidence="2">DegT/DnrJ/EryC1/StrS aminotransferase</fullName>
    </recommendedName>
</protein>
<evidence type="ECO:0000313" key="1">
    <source>
        <dbReference type="EMBL" id="KKL83934.1"/>
    </source>
</evidence>
<accession>A0A0F9FC50</accession>
<proteinExistence type="predicted"/>
<dbReference type="SUPFAM" id="SSF53383">
    <property type="entry name" value="PLP-dependent transferases"/>
    <property type="match status" value="1"/>
</dbReference>
<reference evidence="1" key="1">
    <citation type="journal article" date="2015" name="Nature">
        <title>Complex archaea that bridge the gap between prokaryotes and eukaryotes.</title>
        <authorList>
            <person name="Spang A."/>
            <person name="Saw J.H."/>
            <person name="Jorgensen S.L."/>
            <person name="Zaremba-Niedzwiedzka K."/>
            <person name="Martijn J."/>
            <person name="Lind A.E."/>
            <person name="van Eijk R."/>
            <person name="Schleper C."/>
            <person name="Guy L."/>
            <person name="Ettema T.J."/>
        </authorList>
    </citation>
    <scope>NUCLEOTIDE SEQUENCE</scope>
</reference>
<dbReference type="GO" id="GO:0008483">
    <property type="term" value="F:transaminase activity"/>
    <property type="evidence" value="ECO:0007669"/>
    <property type="project" value="TreeGrafter"/>
</dbReference>
<dbReference type="InterPro" id="IPR015424">
    <property type="entry name" value="PyrdxlP-dep_Trfase"/>
</dbReference>
<comment type="caution">
    <text evidence="1">The sequence shown here is derived from an EMBL/GenBank/DDBJ whole genome shotgun (WGS) entry which is preliminary data.</text>
</comment>
<gene>
    <name evidence="1" type="ORF">LCGC14_1969780</name>
</gene>